<dbReference type="SUPFAM" id="SSF56784">
    <property type="entry name" value="HAD-like"/>
    <property type="match status" value="1"/>
</dbReference>
<dbReference type="NCBIfam" id="TIGR00099">
    <property type="entry name" value="Cof-subfamily"/>
    <property type="match status" value="1"/>
</dbReference>
<dbReference type="AlphaFoldDB" id="A0A9D2BDP3"/>
<dbReference type="GO" id="GO:0000287">
    <property type="term" value="F:magnesium ion binding"/>
    <property type="evidence" value="ECO:0007669"/>
    <property type="project" value="TreeGrafter"/>
</dbReference>
<dbReference type="GO" id="GO:0016791">
    <property type="term" value="F:phosphatase activity"/>
    <property type="evidence" value="ECO:0007669"/>
    <property type="project" value="TreeGrafter"/>
</dbReference>
<comment type="caution">
    <text evidence="1">The sequence shown here is derived from an EMBL/GenBank/DDBJ whole genome shotgun (WGS) entry which is preliminary data.</text>
</comment>
<reference evidence="1" key="1">
    <citation type="journal article" date="2021" name="PeerJ">
        <title>Extensive microbial diversity within the chicken gut microbiome revealed by metagenomics and culture.</title>
        <authorList>
            <person name="Gilroy R."/>
            <person name="Ravi A."/>
            <person name="Getino M."/>
            <person name="Pursley I."/>
            <person name="Horton D.L."/>
            <person name="Alikhan N.F."/>
            <person name="Baker D."/>
            <person name="Gharbi K."/>
            <person name="Hall N."/>
            <person name="Watson M."/>
            <person name="Adriaenssens E.M."/>
            <person name="Foster-Nyarko E."/>
            <person name="Jarju S."/>
            <person name="Secka A."/>
            <person name="Antonio M."/>
            <person name="Oren A."/>
            <person name="Chaudhuri R.R."/>
            <person name="La Ragione R."/>
            <person name="Hildebrand F."/>
            <person name="Pallen M.J."/>
        </authorList>
    </citation>
    <scope>NUCLEOTIDE SEQUENCE</scope>
    <source>
        <strain evidence="1">ChiSxjej3B15-1167</strain>
    </source>
</reference>
<dbReference type="GO" id="GO:0005829">
    <property type="term" value="C:cytosol"/>
    <property type="evidence" value="ECO:0007669"/>
    <property type="project" value="TreeGrafter"/>
</dbReference>
<reference evidence="1" key="2">
    <citation type="submission" date="2021-04" db="EMBL/GenBank/DDBJ databases">
        <authorList>
            <person name="Gilroy R."/>
        </authorList>
    </citation>
    <scope>NUCLEOTIDE SEQUENCE</scope>
    <source>
        <strain evidence="1">ChiSxjej3B15-1167</strain>
    </source>
</reference>
<dbReference type="InterPro" id="IPR036412">
    <property type="entry name" value="HAD-like_sf"/>
</dbReference>
<accession>A0A9D2BDP3</accession>
<name>A0A9D2BDP3_9FIRM</name>
<dbReference type="Gene3D" id="3.30.1240.10">
    <property type="match status" value="1"/>
</dbReference>
<dbReference type="PANTHER" id="PTHR10000:SF8">
    <property type="entry name" value="HAD SUPERFAMILY HYDROLASE-LIKE, TYPE 3"/>
    <property type="match status" value="1"/>
</dbReference>
<dbReference type="EMBL" id="DXEQ01000123">
    <property type="protein sequence ID" value="HIX72238.1"/>
    <property type="molecule type" value="Genomic_DNA"/>
</dbReference>
<dbReference type="NCBIfam" id="TIGR01484">
    <property type="entry name" value="HAD-SF-IIB"/>
    <property type="match status" value="1"/>
</dbReference>
<organism evidence="1 2">
    <name type="scientific">Candidatus Anaerobutyricum stercoripullorum</name>
    <dbReference type="NCBI Taxonomy" id="2838456"/>
    <lineage>
        <taxon>Bacteria</taxon>
        <taxon>Bacillati</taxon>
        <taxon>Bacillota</taxon>
        <taxon>Clostridia</taxon>
        <taxon>Lachnospirales</taxon>
        <taxon>Lachnospiraceae</taxon>
        <taxon>Anaerobutyricum</taxon>
    </lineage>
</organism>
<dbReference type="SFLD" id="SFLDS00003">
    <property type="entry name" value="Haloacid_Dehalogenase"/>
    <property type="match status" value="1"/>
</dbReference>
<keyword evidence="1" id="KW-0378">Hydrolase</keyword>
<sequence>MNESKNQKRKIRLIGLDLDGTTLTTDKRLTPHTKEVLEACLKQGIEVLPATGRVWSGIPKELTDIEGVHYVISSNGAAVVELATGKAVYTNGIAWERALEIFDLLEKYDTFYDAYALGNGWCEGRFYDDLDAFGIEKFLQPMVKRSRTRIDDLRAWVREHKAPVEKINMFFLEEENRQRAFRELKDIPDLAVTCSLTNNLEINHYTCNKGDALLNLGKILHIPMEQIMACGDGNNDLEMVRDAGLGVAMENGEDSVKEAADYVTVTNDEEGVAKAIELFCDLEMGEISGE</sequence>
<dbReference type="PANTHER" id="PTHR10000">
    <property type="entry name" value="PHOSPHOSERINE PHOSPHATASE"/>
    <property type="match status" value="1"/>
</dbReference>
<dbReference type="SFLD" id="SFLDG01140">
    <property type="entry name" value="C2.B:_Phosphomannomutase_and_P"/>
    <property type="match status" value="1"/>
</dbReference>
<dbReference type="CDD" id="cd07516">
    <property type="entry name" value="HAD_Pase"/>
    <property type="match status" value="1"/>
</dbReference>
<dbReference type="InterPro" id="IPR023214">
    <property type="entry name" value="HAD_sf"/>
</dbReference>
<proteinExistence type="predicted"/>
<gene>
    <name evidence="1" type="ORF">H9849_04380</name>
</gene>
<dbReference type="Gene3D" id="3.40.50.1000">
    <property type="entry name" value="HAD superfamily/HAD-like"/>
    <property type="match status" value="1"/>
</dbReference>
<dbReference type="InterPro" id="IPR006379">
    <property type="entry name" value="HAD-SF_hydro_IIB"/>
</dbReference>
<protein>
    <submittedName>
        <fullName evidence="1">Cof-type HAD-IIB family hydrolase</fullName>
    </submittedName>
</protein>
<dbReference type="Proteomes" id="UP000886805">
    <property type="component" value="Unassembled WGS sequence"/>
</dbReference>
<evidence type="ECO:0000313" key="1">
    <source>
        <dbReference type="EMBL" id="HIX72238.1"/>
    </source>
</evidence>
<dbReference type="InterPro" id="IPR000150">
    <property type="entry name" value="Cof"/>
</dbReference>
<evidence type="ECO:0000313" key="2">
    <source>
        <dbReference type="Proteomes" id="UP000886805"/>
    </source>
</evidence>
<dbReference type="Pfam" id="PF08282">
    <property type="entry name" value="Hydrolase_3"/>
    <property type="match status" value="1"/>
</dbReference>